<evidence type="ECO:0000259" key="6">
    <source>
        <dbReference type="SMART" id="SM00859"/>
    </source>
</evidence>
<dbReference type="GO" id="GO:0070401">
    <property type="term" value="F:NADP+ binding"/>
    <property type="evidence" value="ECO:0007669"/>
    <property type="project" value="InterPro"/>
</dbReference>
<dbReference type="AlphaFoldDB" id="A0A094PNH6"/>
<accession>A0A094PNH6</accession>
<dbReference type="PANTHER" id="PTHR32338:SF10">
    <property type="entry name" value="N-ACETYL-GAMMA-GLUTAMYL-PHOSPHATE REDUCTASE, CHLOROPLASTIC-RELATED"/>
    <property type="match status" value="1"/>
</dbReference>
<feature type="domain" description="Semialdehyde dehydrogenase NAD-binding" evidence="6">
    <location>
        <begin position="2"/>
        <end position="139"/>
    </location>
</feature>
<dbReference type="PROSITE" id="PS01224">
    <property type="entry name" value="ARGC"/>
    <property type="match status" value="1"/>
</dbReference>
<keyword evidence="3" id="KW-0521">NADP</keyword>
<dbReference type="Pfam" id="PF22698">
    <property type="entry name" value="Semialdhyde_dhC_1"/>
    <property type="match status" value="1"/>
</dbReference>
<proteinExistence type="inferred from homology"/>
<dbReference type="SUPFAM" id="SSF55347">
    <property type="entry name" value="Glyceraldehyde-3-phosphate dehydrogenase-like, C-terminal domain"/>
    <property type="match status" value="1"/>
</dbReference>
<evidence type="ECO:0000256" key="3">
    <source>
        <dbReference type="ARBA" id="ARBA00022857"/>
    </source>
</evidence>
<evidence type="ECO:0000256" key="5">
    <source>
        <dbReference type="ARBA" id="ARBA00029440"/>
    </source>
</evidence>
<reference evidence="7" key="1">
    <citation type="submission" date="2014-05" db="EMBL/GenBank/DDBJ databases">
        <title>Key roles for freshwater Actinobacteria revealed by deep metagenomic sequencing.</title>
        <authorList>
            <person name="Ghai R."/>
            <person name="Mizuno C.M."/>
            <person name="Picazo A."/>
            <person name="Camacho A."/>
            <person name="Rodriguez-Valera F."/>
        </authorList>
    </citation>
    <scope>NUCLEOTIDE SEQUENCE</scope>
</reference>
<dbReference type="GO" id="GO:0003942">
    <property type="term" value="F:N-acetyl-gamma-glutamyl-phosphate reductase activity"/>
    <property type="evidence" value="ECO:0007669"/>
    <property type="project" value="InterPro"/>
</dbReference>
<keyword evidence="1" id="KW-0055">Arginine biosynthesis</keyword>
<dbReference type="InterPro" id="IPR000534">
    <property type="entry name" value="Semialdehyde_DH_NAD-bd"/>
</dbReference>
<dbReference type="InterPro" id="IPR050085">
    <property type="entry name" value="AGPR"/>
</dbReference>
<evidence type="ECO:0000313" key="7">
    <source>
        <dbReference type="EMBL" id="KGA13285.1"/>
    </source>
</evidence>
<gene>
    <name evidence="7" type="ORF">GM50_22680</name>
</gene>
<dbReference type="Gene3D" id="3.30.360.10">
    <property type="entry name" value="Dihydrodipicolinate Reductase, domain 2"/>
    <property type="match status" value="1"/>
</dbReference>
<dbReference type="Pfam" id="PF01118">
    <property type="entry name" value="Semialdhyde_dh"/>
    <property type="match status" value="1"/>
</dbReference>
<organism evidence="7">
    <name type="scientific">freshwater metagenome</name>
    <dbReference type="NCBI Taxonomy" id="449393"/>
    <lineage>
        <taxon>unclassified sequences</taxon>
        <taxon>metagenomes</taxon>
        <taxon>ecological metagenomes</taxon>
    </lineage>
</organism>
<dbReference type="EMBL" id="JNSK01000175">
    <property type="protein sequence ID" value="KGA13285.1"/>
    <property type="molecule type" value="Genomic_DNA"/>
</dbReference>
<evidence type="ECO:0000256" key="4">
    <source>
        <dbReference type="ARBA" id="ARBA00023002"/>
    </source>
</evidence>
<evidence type="ECO:0000256" key="2">
    <source>
        <dbReference type="ARBA" id="ARBA00022605"/>
    </source>
</evidence>
<dbReference type="GO" id="GO:0006526">
    <property type="term" value="P:L-arginine biosynthetic process"/>
    <property type="evidence" value="ECO:0007669"/>
    <property type="project" value="UniProtKB-KW"/>
</dbReference>
<comment type="caution">
    <text evidence="7">The sequence shown here is derived from an EMBL/GenBank/DDBJ whole genome shotgun (WGS) entry which is preliminary data.</text>
</comment>
<dbReference type="HAMAP" id="MF_00150">
    <property type="entry name" value="ArgC_type1"/>
    <property type="match status" value="1"/>
</dbReference>
<comment type="pathway">
    <text evidence="5">Amino-acid biosynthesis.</text>
</comment>
<keyword evidence="4" id="KW-0560">Oxidoreductase</keyword>
<dbReference type="CDD" id="cd24148">
    <property type="entry name" value="AGPR_1_actinobacAGPR_like"/>
    <property type="match status" value="1"/>
</dbReference>
<dbReference type="InterPro" id="IPR036291">
    <property type="entry name" value="NAD(P)-bd_dom_sf"/>
</dbReference>
<sequence length="342" mass="35533">MKIGIVGGSGYAGGELLRILADHPVFSVEAISAHSNAGEPITSVHPQLASYKGKSFSAFSPELFTSCELVFLALPHGESASAVATIASSNPSMKFIDIGADFRLEDPTAWEKYYGGAHAGSWVYGLPEIAGNTEKIKGAQKVANPGCYATAVALALTPLGPFAHLNDVVVVAASGTSGAGRSAKTHLLASAIMGSMTSYKFGGAHQHTPEIEQCVSAASGKEVRISFTPMLAPMVRGILATVTVKLDQFVSTDELRNHFISYYEGKTFVSILEEGHMPATSSVFGSNSAHIQVAVDSHTKRAIVSIAIDNLGKGAAGQAVQNANIICGLDDSLGLSLQGIGI</sequence>
<dbReference type="InterPro" id="IPR023013">
    <property type="entry name" value="AGPR_AS"/>
</dbReference>
<dbReference type="Gene3D" id="3.40.50.720">
    <property type="entry name" value="NAD(P)-binding Rossmann-like Domain"/>
    <property type="match status" value="1"/>
</dbReference>
<dbReference type="SUPFAM" id="SSF51735">
    <property type="entry name" value="NAD(P)-binding Rossmann-fold domains"/>
    <property type="match status" value="1"/>
</dbReference>
<keyword evidence="2" id="KW-0028">Amino-acid biosynthesis</keyword>
<dbReference type="PANTHER" id="PTHR32338">
    <property type="entry name" value="N-ACETYL-GAMMA-GLUTAMYL-PHOSPHATE REDUCTASE, CHLOROPLASTIC-RELATED-RELATED"/>
    <property type="match status" value="1"/>
</dbReference>
<protein>
    <submittedName>
        <fullName evidence="7">N-acetyl-gamma-glutamyl-phosphate reductase</fullName>
    </submittedName>
</protein>
<name>A0A094PNH6_9ZZZZ</name>
<dbReference type="GO" id="GO:0051287">
    <property type="term" value="F:NAD binding"/>
    <property type="evidence" value="ECO:0007669"/>
    <property type="project" value="InterPro"/>
</dbReference>
<dbReference type="CDD" id="cd23934">
    <property type="entry name" value="AGPR_1_C"/>
    <property type="match status" value="1"/>
</dbReference>
<dbReference type="NCBIfam" id="TIGR01850">
    <property type="entry name" value="argC"/>
    <property type="match status" value="1"/>
</dbReference>
<evidence type="ECO:0000256" key="1">
    <source>
        <dbReference type="ARBA" id="ARBA00022571"/>
    </source>
</evidence>
<dbReference type="SMART" id="SM00859">
    <property type="entry name" value="Semialdhyde_dh"/>
    <property type="match status" value="1"/>
</dbReference>
<dbReference type="InterPro" id="IPR058924">
    <property type="entry name" value="AGPR_dimerisation_dom"/>
</dbReference>
<dbReference type="InterPro" id="IPR000706">
    <property type="entry name" value="AGPR_type-1"/>
</dbReference>